<dbReference type="Proteomes" id="UP000324222">
    <property type="component" value="Unassembled WGS sequence"/>
</dbReference>
<reference evidence="1 2" key="1">
    <citation type="submission" date="2019-05" db="EMBL/GenBank/DDBJ databases">
        <title>Another draft genome of Portunus trituberculatus and its Hox gene families provides insights of decapod evolution.</title>
        <authorList>
            <person name="Jeong J.-H."/>
            <person name="Song I."/>
            <person name="Kim S."/>
            <person name="Choi T."/>
            <person name="Kim D."/>
            <person name="Ryu S."/>
            <person name="Kim W."/>
        </authorList>
    </citation>
    <scope>NUCLEOTIDE SEQUENCE [LARGE SCALE GENOMIC DNA]</scope>
    <source>
        <tissue evidence="1">Muscle</tissue>
    </source>
</reference>
<evidence type="ECO:0000313" key="2">
    <source>
        <dbReference type="Proteomes" id="UP000324222"/>
    </source>
</evidence>
<dbReference type="AlphaFoldDB" id="A0A5B7GDB5"/>
<protein>
    <submittedName>
        <fullName evidence="1">Uncharacterized protein</fullName>
    </submittedName>
</protein>
<name>A0A5B7GDB5_PORTR</name>
<accession>A0A5B7GDB5</accession>
<sequence>MNVFWCAVLTSPTLVCCYQKSTNHLVSLAFLAVTGIVTPFLHTAPPISDVKDNFCQLMHN</sequence>
<proteinExistence type="predicted"/>
<gene>
    <name evidence="1" type="ORF">E2C01_052013</name>
</gene>
<dbReference type="EMBL" id="VSRR010015288">
    <property type="protein sequence ID" value="MPC58021.1"/>
    <property type="molecule type" value="Genomic_DNA"/>
</dbReference>
<organism evidence="1 2">
    <name type="scientific">Portunus trituberculatus</name>
    <name type="common">Swimming crab</name>
    <name type="synonym">Neptunus trituberculatus</name>
    <dbReference type="NCBI Taxonomy" id="210409"/>
    <lineage>
        <taxon>Eukaryota</taxon>
        <taxon>Metazoa</taxon>
        <taxon>Ecdysozoa</taxon>
        <taxon>Arthropoda</taxon>
        <taxon>Crustacea</taxon>
        <taxon>Multicrustacea</taxon>
        <taxon>Malacostraca</taxon>
        <taxon>Eumalacostraca</taxon>
        <taxon>Eucarida</taxon>
        <taxon>Decapoda</taxon>
        <taxon>Pleocyemata</taxon>
        <taxon>Brachyura</taxon>
        <taxon>Eubrachyura</taxon>
        <taxon>Portunoidea</taxon>
        <taxon>Portunidae</taxon>
        <taxon>Portuninae</taxon>
        <taxon>Portunus</taxon>
    </lineage>
</organism>
<evidence type="ECO:0000313" key="1">
    <source>
        <dbReference type="EMBL" id="MPC58021.1"/>
    </source>
</evidence>
<keyword evidence="2" id="KW-1185">Reference proteome</keyword>
<comment type="caution">
    <text evidence="1">The sequence shown here is derived from an EMBL/GenBank/DDBJ whole genome shotgun (WGS) entry which is preliminary data.</text>
</comment>